<dbReference type="Pfam" id="PF00005">
    <property type="entry name" value="ABC_tran"/>
    <property type="match status" value="1"/>
</dbReference>
<name>A0A1M6W8A1_9FLAO</name>
<dbReference type="Gene3D" id="3.40.50.300">
    <property type="entry name" value="P-loop containing nucleotide triphosphate hydrolases"/>
    <property type="match status" value="1"/>
</dbReference>
<comment type="function">
    <text evidence="1">Part of the ABC transporter FtsEX involved in cellular division. Important for assembly or stability of the septal ring.</text>
</comment>
<dbReference type="RefSeq" id="WP_072930689.1">
    <property type="nucleotide sequence ID" value="NZ_BMFL01000002.1"/>
</dbReference>
<reference evidence="7" key="1">
    <citation type="journal article" date="2014" name="Int. J. Syst. Evol. Microbiol.">
        <title>Complete genome of a new Firmicutes species belonging to the dominant human colonic microbiota ('Ruminococcus bicirculans') reveals two chromosomes and a selective capacity to utilize plant glucans.</title>
        <authorList>
            <consortium name="NISC Comparative Sequencing Program"/>
            <person name="Wegmann U."/>
            <person name="Louis P."/>
            <person name="Goesmann A."/>
            <person name="Henrissat B."/>
            <person name="Duncan S.H."/>
            <person name="Flint H.J."/>
        </authorList>
    </citation>
    <scope>NUCLEOTIDE SEQUENCE</scope>
    <source>
        <strain evidence="7">CGMCC 1.12707</strain>
    </source>
</reference>
<dbReference type="Proteomes" id="UP000184120">
    <property type="component" value="Unassembled WGS sequence"/>
</dbReference>
<dbReference type="PROSITE" id="PS00211">
    <property type="entry name" value="ABC_TRANSPORTER_1"/>
    <property type="match status" value="1"/>
</dbReference>
<dbReference type="OrthoDB" id="9802264at2"/>
<protein>
    <recommendedName>
        <fullName evidence="3">Cell division ATP-binding protein FtsE</fullName>
    </recommendedName>
</protein>
<evidence type="ECO:0000256" key="1">
    <source>
        <dbReference type="ARBA" id="ARBA00002579"/>
    </source>
</evidence>
<keyword evidence="10" id="KW-1185">Reference proteome</keyword>
<dbReference type="GO" id="GO:0005886">
    <property type="term" value="C:plasma membrane"/>
    <property type="evidence" value="ECO:0007669"/>
    <property type="project" value="UniProtKB-ARBA"/>
</dbReference>
<dbReference type="GO" id="GO:0051301">
    <property type="term" value="P:cell division"/>
    <property type="evidence" value="ECO:0007669"/>
    <property type="project" value="UniProtKB-KW"/>
</dbReference>
<evidence type="ECO:0000313" key="7">
    <source>
        <dbReference type="EMBL" id="GGE88727.1"/>
    </source>
</evidence>
<dbReference type="InterPro" id="IPR017871">
    <property type="entry name" value="ABC_transporter-like_CS"/>
</dbReference>
<organism evidence="8 9">
    <name type="scientific">Chishuiella changwenlii</name>
    <dbReference type="NCBI Taxonomy" id="1434701"/>
    <lineage>
        <taxon>Bacteria</taxon>
        <taxon>Pseudomonadati</taxon>
        <taxon>Bacteroidota</taxon>
        <taxon>Flavobacteriia</taxon>
        <taxon>Flavobacteriales</taxon>
        <taxon>Weeksellaceae</taxon>
        <taxon>Chishuiella</taxon>
    </lineage>
</organism>
<dbReference type="InterPro" id="IPR003593">
    <property type="entry name" value="AAA+_ATPase"/>
</dbReference>
<reference evidence="7" key="5">
    <citation type="submission" date="2024-05" db="EMBL/GenBank/DDBJ databases">
        <authorList>
            <person name="Sun Q."/>
            <person name="Zhou Y."/>
        </authorList>
    </citation>
    <scope>NUCLEOTIDE SEQUENCE</scope>
    <source>
        <strain evidence="7">CGMCC 1.12707</strain>
    </source>
</reference>
<keyword evidence="8" id="KW-0132">Cell division</keyword>
<keyword evidence="4" id="KW-0547">Nucleotide-binding</keyword>
<accession>A0A1M6W8A1</accession>
<reference evidence="10" key="4">
    <citation type="journal article" date="2019" name="Int. J. Syst. Evol. Microbiol.">
        <title>The Global Catalogue of Microorganisms (GCM) 10K type strain sequencing project: providing services to taxonomists for standard genome sequencing and annotation.</title>
        <authorList>
            <consortium name="The Broad Institute Genomics Platform"/>
            <consortium name="The Broad Institute Genome Sequencing Center for Infectious Disease"/>
            <person name="Wu L."/>
            <person name="Ma J."/>
        </authorList>
    </citation>
    <scope>NUCLEOTIDE SEQUENCE [LARGE SCALE GENOMIC DNA]</scope>
    <source>
        <strain evidence="10">CGMCC 1.12707</strain>
    </source>
</reference>
<comment type="similarity">
    <text evidence="2">Belongs to the ABC transporter superfamily.</text>
</comment>
<proteinExistence type="inferred from homology"/>
<dbReference type="SMART" id="SM00382">
    <property type="entry name" value="AAA"/>
    <property type="match status" value="1"/>
</dbReference>
<sequence>MEAKNVIELTQSSIYQRNHLVLSNVNFSLGQGEFVYLIGKTGSGKSSLLKVLYGDLPLQSGQGAVVGMDLKSLKTSKIPDLRRHLGIVFQDFQLLTDRTVEQNLTFVLKATGWKDKASIEKRIDEVLDSVGMLSKKKMMPFRLSGGEQQRVSIARALLNHPELILADEPTGNLDPETSNDIMDLLLSVSKQNNCAVVMATHDYDIIRRYPARKVRCEEGRLFEVTEAITE</sequence>
<feature type="domain" description="ABC transporter" evidence="6">
    <location>
        <begin position="1"/>
        <end position="227"/>
    </location>
</feature>
<evidence type="ECO:0000313" key="10">
    <source>
        <dbReference type="Proteomes" id="UP000650994"/>
    </source>
</evidence>
<dbReference type="FunFam" id="3.40.50.300:FF:000056">
    <property type="entry name" value="Cell division ATP-binding protein FtsE"/>
    <property type="match status" value="1"/>
</dbReference>
<evidence type="ECO:0000259" key="6">
    <source>
        <dbReference type="PROSITE" id="PS50893"/>
    </source>
</evidence>
<dbReference type="PROSITE" id="PS50893">
    <property type="entry name" value="ABC_TRANSPORTER_2"/>
    <property type="match status" value="1"/>
</dbReference>
<dbReference type="InterPro" id="IPR003439">
    <property type="entry name" value="ABC_transporter-like_ATP-bd"/>
</dbReference>
<dbReference type="GO" id="GO:0005524">
    <property type="term" value="F:ATP binding"/>
    <property type="evidence" value="ECO:0007669"/>
    <property type="project" value="UniProtKB-KW"/>
</dbReference>
<reference evidence="9" key="2">
    <citation type="submission" date="2016-11" db="EMBL/GenBank/DDBJ databases">
        <authorList>
            <person name="Varghese N."/>
            <person name="Submissions S."/>
        </authorList>
    </citation>
    <scope>NUCLEOTIDE SEQUENCE [LARGE SCALE GENOMIC DNA]</scope>
    <source>
        <strain evidence="9">DSM 27989</strain>
    </source>
</reference>
<gene>
    <name evidence="7" type="primary">ftsE</name>
    <name evidence="7" type="ORF">GCM10010984_02980</name>
    <name evidence="8" type="ORF">SAMN05443634_104196</name>
</gene>
<keyword evidence="5 8" id="KW-0067">ATP-binding</keyword>
<dbReference type="InterPro" id="IPR015854">
    <property type="entry name" value="ABC_transpr_LolD-like"/>
</dbReference>
<dbReference type="GO" id="GO:0016887">
    <property type="term" value="F:ATP hydrolysis activity"/>
    <property type="evidence" value="ECO:0007669"/>
    <property type="project" value="InterPro"/>
</dbReference>
<dbReference type="EMBL" id="BMFL01000002">
    <property type="protein sequence ID" value="GGE88727.1"/>
    <property type="molecule type" value="Genomic_DNA"/>
</dbReference>
<dbReference type="SUPFAM" id="SSF52540">
    <property type="entry name" value="P-loop containing nucleoside triphosphate hydrolases"/>
    <property type="match status" value="1"/>
</dbReference>
<dbReference type="Proteomes" id="UP000650994">
    <property type="component" value="Unassembled WGS sequence"/>
</dbReference>
<dbReference type="EMBL" id="FRBH01000004">
    <property type="protein sequence ID" value="SHK89716.1"/>
    <property type="molecule type" value="Genomic_DNA"/>
</dbReference>
<dbReference type="AlphaFoldDB" id="A0A1M6W8A1"/>
<evidence type="ECO:0000256" key="2">
    <source>
        <dbReference type="ARBA" id="ARBA00005417"/>
    </source>
</evidence>
<dbReference type="GO" id="GO:0022857">
    <property type="term" value="F:transmembrane transporter activity"/>
    <property type="evidence" value="ECO:0007669"/>
    <property type="project" value="TreeGrafter"/>
</dbReference>
<reference evidence="8" key="3">
    <citation type="submission" date="2016-11" db="EMBL/GenBank/DDBJ databases">
        <authorList>
            <person name="Jaros S."/>
            <person name="Januszkiewicz K."/>
            <person name="Wedrychowicz H."/>
        </authorList>
    </citation>
    <scope>NUCLEOTIDE SEQUENCE [LARGE SCALE GENOMIC DNA]</scope>
    <source>
        <strain evidence="8">DSM 27989</strain>
    </source>
</reference>
<evidence type="ECO:0000256" key="4">
    <source>
        <dbReference type="ARBA" id="ARBA00022741"/>
    </source>
</evidence>
<dbReference type="PANTHER" id="PTHR24220:SF470">
    <property type="entry name" value="CELL DIVISION ATP-BINDING PROTEIN FTSE"/>
    <property type="match status" value="1"/>
</dbReference>
<evidence type="ECO:0000313" key="8">
    <source>
        <dbReference type="EMBL" id="SHK89716.1"/>
    </source>
</evidence>
<dbReference type="InterPro" id="IPR027417">
    <property type="entry name" value="P-loop_NTPase"/>
</dbReference>
<evidence type="ECO:0000256" key="5">
    <source>
        <dbReference type="ARBA" id="ARBA00022840"/>
    </source>
</evidence>
<keyword evidence="8" id="KW-0131">Cell cycle</keyword>
<evidence type="ECO:0000256" key="3">
    <source>
        <dbReference type="ARBA" id="ARBA00020019"/>
    </source>
</evidence>
<dbReference type="STRING" id="1434701.SAMN05443634_104196"/>
<dbReference type="PANTHER" id="PTHR24220">
    <property type="entry name" value="IMPORT ATP-BINDING PROTEIN"/>
    <property type="match status" value="1"/>
</dbReference>
<evidence type="ECO:0000313" key="9">
    <source>
        <dbReference type="Proteomes" id="UP000184120"/>
    </source>
</evidence>